<name>W7E1B8_9PROT</name>
<accession>W7E1B8</accession>
<evidence type="ECO:0000313" key="6">
    <source>
        <dbReference type="Proteomes" id="UP000019250"/>
    </source>
</evidence>
<keyword evidence="6" id="KW-1185">Reference proteome</keyword>
<dbReference type="Pfam" id="PF00005">
    <property type="entry name" value="ABC_tran"/>
    <property type="match status" value="1"/>
</dbReference>
<sequence length="236" mass="26403">MSGVQKKEIFNLEKISRQFTGGISIEITKARIMLGDKILISGPSGCGKSTMLGMLSLALKPDRGKTFLCDQIDILQKWKNNKRDDLAILRASLFGFIPQTAGLIPFLNIQENISMPQRLVGKKDQDWFFYLVNRLEINQILSHKPHQVSVGQRQRVAVARALINHPLIVLADEPTASVHPSLADGILELLLETIEKTGAALIMTSHDTKRTLQYGLTEVPCELDQENQITRLSYEV</sequence>
<dbReference type="PANTHER" id="PTHR24220:SF689">
    <property type="entry name" value="LIPOPROTEIN-RELEASING SYSTEM ATP-BINDING PROTEIN LOLD"/>
    <property type="match status" value="1"/>
</dbReference>
<dbReference type="GO" id="GO:0022857">
    <property type="term" value="F:transmembrane transporter activity"/>
    <property type="evidence" value="ECO:0007669"/>
    <property type="project" value="TreeGrafter"/>
</dbReference>
<dbReference type="GO" id="GO:0089705">
    <property type="term" value="P:protein localization to outer membrane"/>
    <property type="evidence" value="ECO:0007669"/>
    <property type="project" value="TreeGrafter"/>
</dbReference>
<evidence type="ECO:0000256" key="3">
    <source>
        <dbReference type="ARBA" id="ARBA00022840"/>
    </source>
</evidence>
<organism evidence="5 6">
    <name type="scientific">Commensalibacter papalotli</name>
    <name type="common">ex Servin-Garciduenas et al. 2014</name>
    <dbReference type="NCBI Taxonomy" id="1208583"/>
    <lineage>
        <taxon>Bacteria</taxon>
        <taxon>Pseudomonadati</taxon>
        <taxon>Pseudomonadota</taxon>
        <taxon>Alphaproteobacteria</taxon>
        <taxon>Acetobacterales</taxon>
        <taxon>Acetobacteraceae</taxon>
    </lineage>
</organism>
<dbReference type="PROSITE" id="PS00211">
    <property type="entry name" value="ABC_TRANSPORTER_1"/>
    <property type="match status" value="1"/>
</dbReference>
<dbReference type="GO" id="GO:0005524">
    <property type="term" value="F:ATP binding"/>
    <property type="evidence" value="ECO:0007669"/>
    <property type="project" value="UniProtKB-KW"/>
</dbReference>
<comment type="caution">
    <text evidence="5">The sequence shown here is derived from an EMBL/GenBank/DDBJ whole genome shotgun (WGS) entry which is preliminary data.</text>
</comment>
<gene>
    <name evidence="5" type="ORF">COMX_03920</name>
</gene>
<dbReference type="GO" id="GO:0044874">
    <property type="term" value="P:lipoprotein localization to outer membrane"/>
    <property type="evidence" value="ECO:0007669"/>
    <property type="project" value="TreeGrafter"/>
</dbReference>
<keyword evidence="3 5" id="KW-0067">ATP-binding</keyword>
<dbReference type="InterPro" id="IPR003593">
    <property type="entry name" value="AAA+_ATPase"/>
</dbReference>
<dbReference type="PANTHER" id="PTHR24220">
    <property type="entry name" value="IMPORT ATP-BINDING PROTEIN"/>
    <property type="match status" value="1"/>
</dbReference>
<evidence type="ECO:0000256" key="2">
    <source>
        <dbReference type="ARBA" id="ARBA00022741"/>
    </source>
</evidence>
<dbReference type="STRING" id="1208583.COMX_03920"/>
<feature type="domain" description="ABC transporter" evidence="4">
    <location>
        <begin position="10"/>
        <end position="236"/>
    </location>
</feature>
<dbReference type="AlphaFoldDB" id="W7E1B8"/>
<dbReference type="InterPro" id="IPR015854">
    <property type="entry name" value="ABC_transpr_LolD-like"/>
</dbReference>
<dbReference type="SUPFAM" id="SSF52540">
    <property type="entry name" value="P-loop containing nucleoside triphosphate hydrolases"/>
    <property type="match status" value="1"/>
</dbReference>
<dbReference type="EMBL" id="ATSX01000001">
    <property type="protein sequence ID" value="EUK18864.1"/>
    <property type="molecule type" value="Genomic_DNA"/>
</dbReference>
<keyword evidence="2" id="KW-0547">Nucleotide-binding</keyword>
<dbReference type="OrthoDB" id="9802264at2"/>
<dbReference type="InterPro" id="IPR003439">
    <property type="entry name" value="ABC_transporter-like_ATP-bd"/>
</dbReference>
<dbReference type="eggNOG" id="COG1136">
    <property type="taxonomic scope" value="Bacteria"/>
</dbReference>
<protein>
    <submittedName>
        <fullName evidence="5">Macrolide export ATP-binding/permease protein</fullName>
    </submittedName>
</protein>
<dbReference type="InterPro" id="IPR017871">
    <property type="entry name" value="ABC_transporter-like_CS"/>
</dbReference>
<evidence type="ECO:0000259" key="4">
    <source>
        <dbReference type="PROSITE" id="PS50893"/>
    </source>
</evidence>
<evidence type="ECO:0000313" key="5">
    <source>
        <dbReference type="EMBL" id="EUK18864.1"/>
    </source>
</evidence>
<dbReference type="SMART" id="SM00382">
    <property type="entry name" value="AAA"/>
    <property type="match status" value="1"/>
</dbReference>
<dbReference type="GO" id="GO:0005886">
    <property type="term" value="C:plasma membrane"/>
    <property type="evidence" value="ECO:0007669"/>
    <property type="project" value="TreeGrafter"/>
</dbReference>
<dbReference type="PROSITE" id="PS50893">
    <property type="entry name" value="ABC_TRANSPORTER_2"/>
    <property type="match status" value="1"/>
</dbReference>
<dbReference type="GO" id="GO:0016887">
    <property type="term" value="F:ATP hydrolysis activity"/>
    <property type="evidence" value="ECO:0007669"/>
    <property type="project" value="InterPro"/>
</dbReference>
<proteinExistence type="inferred from homology"/>
<evidence type="ECO:0000256" key="1">
    <source>
        <dbReference type="ARBA" id="ARBA00005417"/>
    </source>
</evidence>
<comment type="similarity">
    <text evidence="1">Belongs to the ABC transporter superfamily.</text>
</comment>
<dbReference type="Proteomes" id="UP000019250">
    <property type="component" value="Unassembled WGS sequence"/>
</dbReference>
<dbReference type="InterPro" id="IPR027417">
    <property type="entry name" value="P-loop_NTPase"/>
</dbReference>
<reference evidence="5 6" key="1">
    <citation type="journal article" date="2014" name="Genome Announc.">
        <title>Draft Genome Sequence of Commensalibacter papalotli MX01, a Symbiont Identified from the Guts of Overwintering Monarch Butterflies.</title>
        <authorList>
            <person name="Servin-Garciduenas L.E."/>
            <person name="Sanchez-Quinto A."/>
            <person name="Martinez-Romero E."/>
        </authorList>
    </citation>
    <scope>NUCLEOTIDE SEQUENCE [LARGE SCALE GENOMIC DNA]</scope>
    <source>
        <strain evidence="6">MX-MONARCH01</strain>
    </source>
</reference>
<dbReference type="RefSeq" id="WP_051461852.1">
    <property type="nucleotide sequence ID" value="NZ_ATSX01000001.1"/>
</dbReference>
<dbReference type="Gene3D" id="3.40.50.300">
    <property type="entry name" value="P-loop containing nucleotide triphosphate hydrolases"/>
    <property type="match status" value="1"/>
</dbReference>